<dbReference type="Proteomes" id="UP001241169">
    <property type="component" value="Unassembled WGS sequence"/>
</dbReference>
<accession>A0ABQ9S349</accession>
<dbReference type="RefSeq" id="XP_060343065.1">
    <property type="nucleotide sequence ID" value="XM_060498331.1"/>
</dbReference>
<gene>
    <name evidence="1" type="ORF">CPAR01_14079</name>
</gene>
<sequence length="171" mass="19773">MRSERAHCCPLLSTSLQLAPRQSLVLQFSNSLLSRRRRGWDRSRPPSPSRLTDRAALHQHNARRVCLLSPERHTQTWRCCFMHSRFLFQSRIWSGHPSLSALCLRLLATLQPTLSHPRLPDHHRWTTDIVFRYVQRHSPLSSIVPALGSLPLRVALGLVTFTVSNRYRVRG</sequence>
<proteinExistence type="predicted"/>
<organism evidence="1 2">
    <name type="scientific">Colletotrichum paranaense</name>
    <dbReference type="NCBI Taxonomy" id="1914294"/>
    <lineage>
        <taxon>Eukaryota</taxon>
        <taxon>Fungi</taxon>
        <taxon>Dikarya</taxon>
        <taxon>Ascomycota</taxon>
        <taxon>Pezizomycotina</taxon>
        <taxon>Sordariomycetes</taxon>
        <taxon>Hypocreomycetidae</taxon>
        <taxon>Glomerellales</taxon>
        <taxon>Glomerellaceae</taxon>
        <taxon>Colletotrichum</taxon>
        <taxon>Colletotrichum acutatum species complex</taxon>
    </lineage>
</organism>
<evidence type="ECO:0000313" key="1">
    <source>
        <dbReference type="EMBL" id="KAK1523226.1"/>
    </source>
</evidence>
<evidence type="ECO:0000313" key="2">
    <source>
        <dbReference type="Proteomes" id="UP001241169"/>
    </source>
</evidence>
<reference evidence="1 2" key="1">
    <citation type="submission" date="2016-10" db="EMBL/GenBank/DDBJ databases">
        <title>The genome sequence of Colletotrichum fioriniae PJ7.</title>
        <authorList>
            <person name="Baroncelli R."/>
        </authorList>
    </citation>
    <scope>NUCLEOTIDE SEQUENCE [LARGE SCALE GENOMIC DNA]</scope>
    <source>
        <strain evidence="1 2">IMI 384185</strain>
    </source>
</reference>
<dbReference type="GeneID" id="85382230"/>
<comment type="caution">
    <text evidence="1">The sequence shown here is derived from an EMBL/GenBank/DDBJ whole genome shotgun (WGS) entry which is preliminary data.</text>
</comment>
<keyword evidence="2" id="KW-1185">Reference proteome</keyword>
<protein>
    <submittedName>
        <fullName evidence="1">Uncharacterized protein</fullName>
    </submittedName>
</protein>
<dbReference type="EMBL" id="MOPA01000014">
    <property type="protein sequence ID" value="KAK1523226.1"/>
    <property type="molecule type" value="Genomic_DNA"/>
</dbReference>
<name>A0ABQ9S349_9PEZI</name>